<organism evidence="1 2">
    <name type="scientific">Camellia lanceoleosa</name>
    <dbReference type="NCBI Taxonomy" id="1840588"/>
    <lineage>
        <taxon>Eukaryota</taxon>
        <taxon>Viridiplantae</taxon>
        <taxon>Streptophyta</taxon>
        <taxon>Embryophyta</taxon>
        <taxon>Tracheophyta</taxon>
        <taxon>Spermatophyta</taxon>
        <taxon>Magnoliopsida</taxon>
        <taxon>eudicotyledons</taxon>
        <taxon>Gunneridae</taxon>
        <taxon>Pentapetalae</taxon>
        <taxon>asterids</taxon>
        <taxon>Ericales</taxon>
        <taxon>Theaceae</taxon>
        <taxon>Camellia</taxon>
    </lineage>
</organism>
<sequence length="706" mass="79728">MGRKKNGVGKARKKRKVSYKVEDDEDFEDEDEDEDFEVKSGVGKARKKRKVSYKVEDDEDFEDEDFKEKNGVGKAHYKRKVSYKVEDDEDFEVEDDEDFEEKNGIGKARSKRKVSYKVEDDEDFKDEGDDEDFEEKNGIGKARNKRKVSYKVEDDDDFKDEGDDEDFEDEGDDEDFEDEGVDDEDDDEFAPDEIDLYDEDELAVGKKKKKKKVRRPFLENGRVKGRKRKRNSKVIKKPMRKKLTKSRGLRRNSVAGNDGAFTEKKPVVKERNKKNSGQRNRRIMTDSDPDFVSSGLSDFDYTISEEEREQVREASKFCRDLTTALRSSFLTKRSQEEGVLFHHQRKRSGRKGKGKVEDLKNEAVCGICFSEEGKKTVRGTLNCCSHYFCFTCIMEWSKVESRCPLCKQRFASISKPAKSNTGFDLRTVVIQVPERDQVYQPSEEELRGYLDPYENVICTECEQGGDDALMLLCDLCDSPAHTFCVGLGREVPEGSWYCEGCRPTAFASSNPQAPNPTPNHRTINDFSGRSSPVENVREAIDLNSAYVPETPLNHGTGIFSSPRHPVGDFQAASPVSGTGVLTVSVRRRIQRQIHDMLSNRSQSGSRIVGMSASTSGNNLLGSQIEQGREVAFQHAITPERSSSYQPFSQGRFQGNFMPSVQSTRDLSSARLSHSRGQPIQGQSSTSGADGSANRMLQAGFAGISRV</sequence>
<dbReference type="EMBL" id="CM045760">
    <property type="protein sequence ID" value="KAI8028356.1"/>
    <property type="molecule type" value="Genomic_DNA"/>
</dbReference>
<proteinExistence type="predicted"/>
<keyword evidence="2" id="KW-1185">Reference proteome</keyword>
<dbReference type="Proteomes" id="UP001060215">
    <property type="component" value="Chromosome 3"/>
</dbReference>
<gene>
    <name evidence="1" type="ORF">LOK49_LG02G02284</name>
</gene>
<comment type="caution">
    <text evidence="1">The sequence shown here is derived from an EMBL/GenBank/DDBJ whole genome shotgun (WGS) entry which is preliminary data.</text>
</comment>
<name>A0ACC0IWP1_9ERIC</name>
<evidence type="ECO:0000313" key="1">
    <source>
        <dbReference type="EMBL" id="KAI8028356.1"/>
    </source>
</evidence>
<protein>
    <submittedName>
        <fullName evidence="1">PHD and RING finger domain-containing protein 1</fullName>
    </submittedName>
</protein>
<reference evidence="1 2" key="1">
    <citation type="journal article" date="2022" name="Plant J.">
        <title>Chromosome-level genome of Camellia lanceoleosa provides a valuable resource for understanding genome evolution and self-incompatibility.</title>
        <authorList>
            <person name="Gong W."/>
            <person name="Xiao S."/>
            <person name="Wang L."/>
            <person name="Liao Z."/>
            <person name="Chang Y."/>
            <person name="Mo W."/>
            <person name="Hu G."/>
            <person name="Li W."/>
            <person name="Zhao G."/>
            <person name="Zhu H."/>
            <person name="Hu X."/>
            <person name="Ji K."/>
            <person name="Xiang X."/>
            <person name="Song Q."/>
            <person name="Yuan D."/>
            <person name="Jin S."/>
            <person name="Zhang L."/>
        </authorList>
    </citation>
    <scope>NUCLEOTIDE SEQUENCE [LARGE SCALE GENOMIC DNA]</scope>
    <source>
        <strain evidence="1">SQ_2022a</strain>
    </source>
</reference>
<accession>A0ACC0IWP1</accession>
<evidence type="ECO:0000313" key="2">
    <source>
        <dbReference type="Proteomes" id="UP001060215"/>
    </source>
</evidence>